<feature type="coiled-coil region" evidence="1">
    <location>
        <begin position="2611"/>
        <end position="2666"/>
    </location>
</feature>
<feature type="coiled-coil region" evidence="1">
    <location>
        <begin position="4017"/>
        <end position="4072"/>
    </location>
</feature>
<reference evidence="5 6" key="1">
    <citation type="submission" date="2020-03" db="EMBL/GenBank/DDBJ databases">
        <authorList>
            <person name="Zhu W."/>
        </authorList>
    </citation>
    <scope>NUCLEOTIDE SEQUENCE [LARGE SCALE GENOMIC DNA]</scope>
    <source>
        <strain evidence="5 6">185</strain>
    </source>
</reference>
<feature type="coiled-coil region" evidence="1">
    <location>
        <begin position="3007"/>
        <end position="3065"/>
    </location>
</feature>
<feature type="domain" description="Biofilm-associated protein BapA-like prefix-like" evidence="4">
    <location>
        <begin position="1"/>
        <end position="106"/>
    </location>
</feature>
<feature type="coiled-coil region" evidence="1">
    <location>
        <begin position="1904"/>
        <end position="1959"/>
    </location>
</feature>
<feature type="domain" description="Minor extracellular protease Epr GA-like" evidence="3">
    <location>
        <begin position="1897"/>
        <end position="1996"/>
    </location>
</feature>
<sequence length="5125" mass="527407">MPTVQVISQQKGSVIETTDSNRINLAEKADIKVNINFKHVEKIEKQGQAAVIILDNGEEIIIENFFDYPIDSQKIFFEGDDGSLYWAEFTDSSGVILDKIIYNPITESFLNEGVVPWLIGAALGGAVIAVATNQSNGSSNVNNSDSERDIAEKLVKNAEDTYKNALNKINDAQTDGLITPAEQQAIQDAVNAANNAEQTAQDAVNALPGSTDKDGLQDRLDDLIDLVVPAVNDQDGNGIDDVVDSLVADVEAAVGAAEQAYTDAATALATAKADDLINPTEVAQLEQALKDAQQAKADAQAAVGALPAEVQEAIDDFQERLDGLTDIVIPAVNDANNNGIDDSTEDPLTLAEDLVDAVEQAHQAAENVIADAQKDGLITPAEQQAIKDAVNAANNAEQAAQDAVTALPDSTDKEGLEDRLDALTDLEVPAVNDANNNGIDDATDASAADALVDTAEQLHQAAEDLIAELQADGLITPEEQQLIQDAVDVATAAEQAAQEAVTALADSEDKSDLEDRINALTDLEVPAVNDANNNGIDDATDASAADALVDTAEQLHQAAEDLIAELQADGLITPEEQQLIQDAVDTATVAEQAAQEAVTALPQSTDKEDLEDRLDALTDLEVPAVNDANNNGIDDATDASAAETLVVEAETAHQAAEDLITELQADGLITPEEQQLIQDAVDVATAAEQAAQEAVTALPQSTDKEDLEDRLDALTDLEVPAVNDANNNGIDDATDASTADALVVEAETAHQAAEDLIAELQADGLITPEEQQLIQDAVDAATSAEQAAQDAVTALADSEDKSDLEDRINALTDLEVPDVNDQDGNGVDDAVEAANALVVEAETANQAAEDLIAELQADGLITPEEQQLIQDAVDVATAAEQAAQDAVTALADSEDKSDLEDRINALTDLEVPAVNDANNNGIDDATDASAADALVDTAEQLHQAAEDLIAELQADGLITPEEQQLIQDAVDVATAAEQAAQEAVTALPQSTDKEDLEDRLDALTDLEVPAVNDANNNGIDDATDASAADALVDTAEQLHQAAEDLIAELQADGLITPEEQQLIQDAVDTATVAEQAAQEAVTALPQSTDKEDLEDRLDALTDLEVPAVNDANNNGIDDATDASAAETLVVEAETAHQAAEDLITELQADGLITPEEQQLIQDAVDVATAAEQAAQDAVTALADSEDKSDLQDRIDALTDLEVPAVNDVNNNGIDDAVEAADALVTEAETAHQAAQDLITELQADGLITPEEQQLIQDAVDVATAAEQAAQEAVTALPQSTDKEGLEDRLDALTDLEVPAVNDANNNGIDDATDASTADALVVEAETAHQAAEDLIAELQADGLITPEEQQLIQDAVDAATSAEQAAQDAVTALADSEDKSDLEDRINALTDLEVPDVNDQDGNGVDDAVEAANALVVEAETANQAAEDVIAGAEADGLITPEEQQAIQDAVDAATAAEQAAQDAVNALPDSTNKDGLQDRLDDLTDLVVPAVNDQDGNGIDDATDSLVADAEAAVAAAEAAYNDAADALANAQSDDLINPSEVAELEQALEDAQQAKDEAQTAVNQLPAEVQDAIDGLQESLDALTDIVIPTVNDANNNGIDDSTEDPLTLAEDLVDAAEQAHQAAEDLIAGAEADGLITPEEQQAIQDAVDVANNAEQAAQDAVNALPDSTDKDGLQDRLDDLTDLVVPDVNDQDGNGVDDAVEAADALVTEAETAHQAAEDVIAGAEADGLITPEEQQAIQDAVDAATAAEQAAQDAVNALPDSTNKDGLQDRLDDLTDLVVPAVNDQDGNGIDDATDSLVADAEAAVAAAEATYKDAADALAAAEADGLISQTEFDALTQDLADAQQAKTDAQAAVDALPADAQEAIDGFQQRLDALTDIVIPAVNDADNNGIDDATDSLIADAEAAVAAAEQAYSDAADALAAAEADGLISQTEFDALTQDLADAQQAKTNAQAAVDALPAEVQEAIDGFQQRLDALTDIVIPAVNDADNNGIDDATDSLIADAEAAVAAAEQAYSDAADALAAAEADGLISQTEFDALTQDLADAQQAKTDAQAAVDALPADAQEAIDGFQQRLDALTDIVIPAVNDADNNGIDDATDSLIADAEAAVAAAEQAYSDAADALAAAEADGLISQTEFDALTQDLADAQQAKTNAQAAVDALPAEVQDAIDGLQERLDALTDIVIPAVNDADNNGIDDATDSLIADAEAAVAAAEQAYSDAADALAAAEADGLISQTEFDALTQDLADAQQAKTDAQAAVDALPADAQEAIDGFQQRLDALTDIVIPAVNDADNNGIDDATDSLIADAEAAVAAAEQAYSDAADALAAAEADGLISQTEFDALTQDLADAQQAKTNAQAAVDALPAEVQEAIDGFQQRLDALTDIVIPAVNDADNNGIDDATDSLIADAEAAVAAAEQAYSDAADALAAAEADGLISQTEFDALTQDLADAQQAKTDAQAAVDALPADAQEAIDGFQQRLDALTDIVIPAVNDADNNGIDDATDSLIADAEAAVAAAEQAYSDAADALAAAEADGLISQTEFDALTQDLADAQQAKTDAQAAVDALPADAQEAIDGFQQRLDALTDIVIPAVNDADNNGIDDATDSLIADAEAAVAAAEQAYSDAADALAAAEADGLISQTEFDALTQDLADAQQAKTDAQAAVDALPADAQEAIDGFQQRLDALTDIVIPAVNDADNNGIDDATDSLIADAEAAVAAAEQAYSDAADALAAAEADGLISQTEFDALTQDLADAQQAKTNAQAAVDALPAEVQDAIDGLQESLDALTDIVIPTVNDANNNGIDDSTEDPLTLAEDLVDAAEQAHQAAEDLIAGAEADGLITPEEQQAIQDAVDVANNAEQAAQDAVNALPDSTDKDGLQDRLDDLTDLVVPDVNDQDGNGVDDAVEAADALVTEAETAHQAAEDVIAGAEADGLITPEEQQAIQDAVDAATAAEQAAQDAVNALPDSTNKDGLQDRLDDLTDLVVPAVNDQDGNGIDDATDSLVADAEAAVAAAEATYKDAADALANAQSDDLINPSEVAELEQALEDAQQAKADAQAAVDALPAEVQDAIDGLQERLDALTDIVIPAVNDADNNGIDDATDSLIADAEAAVAAAEQAYSDAADALAAAEADGLISQTEFDALTQDLADAQQAKTNAQAAVDALPAEAQEAIDGFQQRLDALTDIVIPAVNDADNNGIDDATDSLIADAEAAVAAAEQAYSDAADALAAAEADGLISQTEFDALTQDLADAQQAKTDAQAAVDALPADAQEAIDGFQQRLDALTDIVIPAVNDADNNGIDDATDSLIADAEAAVAAAEQAYSDAADALAAAEADGLISQTEFDALTQDLADAQQAKTNAQAAVDALPAEVQDAIDGLQERLDALTDIVIPAVNDADNNGIDDATDSLIADAEAAVAAAEQAYSDAADALAAAEADGLISQTEFDVLTQDLADAQQAKTNAQAAVDALPAEAQEAIDGFQQRLDALTDIVIPAVNDADNNGIDDATDSLIADAEAAVAAAEQAYSDAADALAAAEADGLISQTEFDALTQDLADAQQAKTNAQAAVDALPAGAQEAIDGFQQRLDALTDIVIPAVNDADNNGIDDATDSLIADAEAAVAAAEQAYSDAADALAAAEADGLISQTEFDALTQDLADAQQAKTDAQAAVDALPADAQEAIDGFQQRLDALTDIVIPAVNDADNNGIDDATDSLIADAEAAVAAAEQAYSDAADALAAAEADGLISQTEFDALTQDLADAQQAKTNAQAAVDALPAEVQDAIDGLQESLDALTDIVIPTVNDANNNGIDDATDSLIADAEAAVAAAEQAYSDAADALAAAEADGLISQTEFDALTQDLADAQQAKTDAQAAVDALPADAQEAIDGFQQRLDALTDIVIPAVNDADNNGIDDATDSLIADAEAAVAAAEQAYSDAADALAAAEADGLISQTEFDALTQDLADAQQAKTDAQAAVDALPADAQEAIDGFQQRLDALTDIVIPAVNDADNNGIDDATDSLIADAEAAVAAAEQAYSDAADALAAAEADGLISQTEFDALTQDLADAQQAKTNAQAAVDALPADAQEAIDGFQQRLDALTDIVIPAVNDANNNGVDDSTEDQVALVEDLVAAAEQAYSDAADALAAAEADGLISQTEFDALTQDLADAQQAKTDAQAAVDALPADAQEAIDGFQQRLDALTDIVIPAVNDADNNGIDDATDSLIADAEAAVAAAEQAYSDAADALAAAEADGLISQTEFDVLTQDLADAQQAKTNAQAAVDALPAEVQEVINGFQDRLNSLVAIVIPPVTDVTPPQNITVDIKAISEDTGTNTNDFITIDKTLTVSGTISRALESDETVQVSHDGVNWLDAITTGTTWSVVDTTTLSAQNYTYTARVVDAAGNVAEVTDSQDVRVVDLLANADLGTLQTNFIPVQKPTNLADFTVDSLSLYDGWLSGANNAVAATQTFTVAPGNIAEIDLVFDGTLFTLNAITSITLGLVIQKQNADGTWTDIQNNANFGTAASFALGIGNYADGTWSDISLGQGTYRFVMYGKADFGFTNSSVSGTFDFSGLDYDYGQVTTTGNVISSNDIHSGTVTLSKIASEMNTAGVTLTGTSTSITGQHGTLTISSNGSYSYTRFTDGDNYGQQHIGKTDTFTYTITDQWGHTSTNVLNIQIHSKDQPNAFVFNPENPAADASIVVTAVNDTKTTATNLTVQNSQTLYNTSSSTQGKISSPDSLPDNGSIDFSGASTGAVTTGNNVNYANVTVAANSIMQLNYYSNYPSGNFNLTVEKNVGGTWTTVSTGVTHNTSSYPSTSSPGHIAIYNADNAATAYRIVLNTPTATGSNTVYFYSLSTDARYYNYEKNFKSSSLVVNSSITGNVIDNDSGKFAAKVTTVDTIAVTTAGSNIIGAKTGATLNMKADGTYTLTGLDRHDLGKTEVFNYTITGDGVQNSSANLSINVSASGTIMHTADTGTATLTGTDRTYATSSSGTYTSGDDVFVSRGSNDVINSLKGNDTLIYNLLDKASATGGNTNGTGHDSWNGFTVAKSTSTNTDIDFIDIRGLLEDHTTTYNDTTIKNILSAVSNGTNTTLYVDRDGAGTNYSATALLTLNGVDTSLDELLKNQQILY</sequence>
<feature type="coiled-coil region" evidence="1">
    <location>
        <begin position="3209"/>
        <end position="3264"/>
    </location>
</feature>
<dbReference type="NCBIfam" id="NF033677">
    <property type="entry name" value="biofilm_BapA_N"/>
    <property type="match status" value="1"/>
</dbReference>
<feature type="domain" description="Minor extracellular protease Epr GA-like" evidence="3">
    <location>
        <begin position="1408"/>
        <end position="1499"/>
    </location>
</feature>
<feature type="domain" description="Minor extracellular protease Epr GA-like" evidence="3">
    <location>
        <begin position="3303"/>
        <end position="3402"/>
    </location>
</feature>
<keyword evidence="6" id="KW-1185">Reference proteome</keyword>
<organism evidence="5 6">
    <name type="scientific">Acinetobacter lanii</name>
    <dbReference type="NCBI Taxonomy" id="2715163"/>
    <lineage>
        <taxon>Bacteria</taxon>
        <taxon>Pseudomonadati</taxon>
        <taxon>Pseudomonadota</taxon>
        <taxon>Gammaproteobacteria</taxon>
        <taxon>Moraxellales</taxon>
        <taxon>Moraxellaceae</taxon>
        <taxon>Acinetobacter</taxon>
    </lineage>
</organism>
<feature type="coiled-coil region" evidence="1">
    <location>
        <begin position="1409"/>
        <end position="1436"/>
    </location>
</feature>
<feature type="domain" description="Minor extracellular protease Epr GA-like" evidence="3">
    <location>
        <begin position="3707"/>
        <end position="3806"/>
    </location>
</feature>
<feature type="coiled-coil region" evidence="1">
    <location>
        <begin position="4125"/>
        <end position="4173"/>
    </location>
</feature>
<feature type="coiled-coil region" evidence="1">
    <location>
        <begin position="3512"/>
        <end position="3567"/>
    </location>
</feature>
<feature type="region of interest" description="Disordered" evidence="2">
    <location>
        <begin position="4718"/>
        <end position="4740"/>
    </location>
</feature>
<feature type="domain" description="Minor extracellular protease Epr GA-like" evidence="3">
    <location>
        <begin position="1603"/>
        <end position="1699"/>
    </location>
</feature>
<feature type="domain" description="Minor extracellular protease Epr GA-like" evidence="3">
    <location>
        <begin position="635"/>
        <end position="729"/>
    </location>
</feature>
<feature type="domain" description="Minor extracellular protease Epr GA-like" evidence="3">
    <location>
        <begin position="1021"/>
        <end position="1115"/>
    </location>
</feature>
<evidence type="ECO:0000313" key="6">
    <source>
        <dbReference type="Proteomes" id="UP000501939"/>
    </source>
</evidence>
<dbReference type="InterPro" id="IPR051861">
    <property type="entry name" value="NET_actin-binding_domain"/>
</dbReference>
<name>A0A6G8S523_9GAMM</name>
<feature type="coiled-coil region" evidence="1">
    <location>
        <begin position="3714"/>
        <end position="3769"/>
    </location>
</feature>
<feature type="domain" description="Minor extracellular protease Epr GA-like" evidence="3">
    <location>
        <begin position="538"/>
        <end position="632"/>
    </location>
</feature>
<feature type="domain" description="Minor extracellular protease Epr GA-like" evidence="3">
    <location>
        <begin position="1796"/>
        <end position="1895"/>
    </location>
</feature>
<feature type="domain" description="Minor extracellular protease Epr GA-like" evidence="3">
    <location>
        <begin position="1501"/>
        <end position="1600"/>
    </location>
</feature>
<feature type="domain" description="Minor extracellular protease Epr GA-like" evidence="3">
    <location>
        <begin position="3909"/>
        <end position="4008"/>
    </location>
</feature>
<feature type="domain" description="Minor extracellular protease Epr GA-like" evidence="3">
    <location>
        <begin position="342"/>
        <end position="438"/>
    </location>
</feature>
<feature type="domain" description="Minor extracellular protease Epr GA-like" evidence="3">
    <location>
        <begin position="1118"/>
        <end position="1212"/>
    </location>
</feature>
<gene>
    <name evidence="5" type="ORF">G8D99_09570</name>
</gene>
<feature type="domain" description="Minor extracellular protease Epr GA-like" evidence="3">
    <location>
        <begin position="2503"/>
        <end position="2602"/>
    </location>
</feature>
<feature type="coiled-coil region" evidence="1">
    <location>
        <begin position="2106"/>
        <end position="2161"/>
    </location>
</feature>
<feature type="domain" description="Minor extracellular protease Epr GA-like" evidence="3">
    <location>
        <begin position="4212"/>
        <end position="4308"/>
    </location>
</feature>
<dbReference type="KEGG" id="alj:G8D99_09570"/>
<feature type="coiled-coil region" evidence="1">
    <location>
        <begin position="141"/>
        <end position="206"/>
    </location>
</feature>
<dbReference type="Pfam" id="PF22775">
    <property type="entry name" value="GA_3"/>
    <property type="match status" value="42"/>
</dbReference>
<protein>
    <submittedName>
        <fullName evidence="5">BapA prefix-like domain-containing protein</fullName>
    </submittedName>
</protein>
<feature type="domain" description="Minor extracellular protease Epr GA-like" evidence="3">
    <location>
        <begin position="3404"/>
        <end position="3503"/>
    </location>
</feature>
<feature type="domain" description="Minor extracellular protease Epr GA-like" evidence="3">
    <location>
        <begin position="732"/>
        <end position="826"/>
    </location>
</feature>
<feature type="domain" description="Minor extracellular protease Epr GA-like" evidence="3">
    <location>
        <begin position="3202"/>
        <end position="3301"/>
    </location>
</feature>
<dbReference type="Proteomes" id="UP000501939">
    <property type="component" value="Chromosome"/>
</dbReference>
<evidence type="ECO:0000259" key="4">
    <source>
        <dbReference type="Pfam" id="PF22783"/>
    </source>
</evidence>
<feature type="coiled-coil region" evidence="1">
    <location>
        <begin position="2005"/>
        <end position="2060"/>
    </location>
</feature>
<accession>A0A6G8S523</accession>
<dbReference type="InterPro" id="IPR048051">
    <property type="entry name" value="BapA-like_prefix-like"/>
</dbReference>
<feature type="domain" description="Minor extracellular protease Epr GA-like" evidence="3">
    <location>
        <begin position="2200"/>
        <end position="2299"/>
    </location>
</feature>
<feature type="domain" description="Minor extracellular protease Epr GA-like" evidence="3">
    <location>
        <begin position="3505"/>
        <end position="3604"/>
    </location>
</feature>
<feature type="coiled-coil region" evidence="1">
    <location>
        <begin position="2308"/>
        <end position="2363"/>
    </location>
</feature>
<feature type="compositionally biased region" description="Polar residues" evidence="2">
    <location>
        <begin position="4718"/>
        <end position="4732"/>
    </location>
</feature>
<dbReference type="Pfam" id="PF22783">
    <property type="entry name" value="BapA_N"/>
    <property type="match status" value="1"/>
</dbReference>
<evidence type="ECO:0000259" key="3">
    <source>
        <dbReference type="Pfam" id="PF22775"/>
    </source>
</evidence>
<feature type="domain" description="Minor extracellular protease Epr GA-like" evidence="3">
    <location>
        <begin position="240"/>
        <end position="339"/>
    </location>
</feature>
<feature type="domain" description="Minor extracellular protease Epr GA-like" evidence="3">
    <location>
        <begin position="2907"/>
        <end position="2998"/>
    </location>
</feature>
<evidence type="ECO:0000256" key="1">
    <source>
        <dbReference type="SAM" id="Coils"/>
    </source>
</evidence>
<feature type="domain" description="Minor extracellular protease Epr GA-like" evidence="3">
    <location>
        <begin position="924"/>
        <end position="1018"/>
    </location>
</feature>
<dbReference type="RefSeq" id="WP_166325034.1">
    <property type="nucleotide sequence ID" value="NZ_CP049916.1"/>
</dbReference>
<feature type="coiled-coil region" evidence="1">
    <location>
        <begin position="3613"/>
        <end position="3668"/>
    </location>
</feature>
<feature type="coiled-coil region" evidence="1">
    <location>
        <begin position="1508"/>
        <end position="1570"/>
    </location>
</feature>
<feature type="coiled-coil region" evidence="1">
    <location>
        <begin position="2510"/>
        <end position="2565"/>
    </location>
</feature>
<feature type="domain" description="Minor extracellular protease Epr GA-like" evidence="3">
    <location>
        <begin position="145"/>
        <end position="238"/>
    </location>
</feature>
<feature type="coiled-coil region" evidence="1">
    <location>
        <begin position="3108"/>
        <end position="3163"/>
    </location>
</feature>
<feature type="coiled-coil region" evidence="1">
    <location>
        <begin position="3310"/>
        <end position="3365"/>
    </location>
</feature>
<feature type="coiled-coil region" evidence="1">
    <location>
        <begin position="3916"/>
        <end position="3971"/>
    </location>
</feature>
<feature type="coiled-coil region" evidence="1">
    <location>
        <begin position="2813"/>
        <end position="2840"/>
    </location>
</feature>
<feature type="domain" description="Minor extracellular protease Epr GA-like" evidence="3">
    <location>
        <begin position="3606"/>
        <end position="3705"/>
    </location>
</feature>
<feature type="domain" description="Minor extracellular protease Epr GA-like" evidence="3">
    <location>
        <begin position="1998"/>
        <end position="2097"/>
    </location>
</feature>
<dbReference type="PANTHER" id="PTHR32258">
    <property type="entry name" value="PROTEIN NETWORKED 4A"/>
    <property type="match status" value="1"/>
</dbReference>
<feature type="coiled-coil region" evidence="1">
    <location>
        <begin position="3815"/>
        <end position="3870"/>
    </location>
</feature>
<dbReference type="PANTHER" id="PTHR32258:SF22">
    <property type="entry name" value="PROTEIN NETWORKED 3A-LIKE"/>
    <property type="match status" value="1"/>
</dbReference>
<feature type="domain" description="Minor extracellular protease Epr GA-like" evidence="3">
    <location>
        <begin position="830"/>
        <end position="921"/>
    </location>
</feature>
<feature type="coiled-coil region" evidence="1">
    <location>
        <begin position="1803"/>
        <end position="1858"/>
    </location>
</feature>
<feature type="domain" description="Minor extracellular protease Epr GA-like" evidence="3">
    <location>
        <begin position="4010"/>
        <end position="4109"/>
    </location>
</feature>
<feature type="domain" description="Minor extracellular protease Epr GA-like" evidence="3">
    <location>
        <begin position="2301"/>
        <end position="2400"/>
    </location>
</feature>
<feature type="domain" description="Minor extracellular protease Epr GA-like" evidence="3">
    <location>
        <begin position="2705"/>
        <end position="2804"/>
    </location>
</feature>
<keyword evidence="1" id="KW-0175">Coiled coil</keyword>
<feature type="domain" description="Minor extracellular protease Epr GA-like" evidence="3">
    <location>
        <begin position="3101"/>
        <end position="3200"/>
    </location>
</feature>
<feature type="coiled-coil region" evidence="1">
    <location>
        <begin position="2409"/>
        <end position="2464"/>
    </location>
</feature>
<proteinExistence type="predicted"/>
<feature type="domain" description="Minor extracellular protease Epr GA-like" evidence="3">
    <location>
        <begin position="1310"/>
        <end position="1404"/>
    </location>
</feature>
<feature type="domain" description="Minor extracellular protease Epr GA-like" evidence="3">
    <location>
        <begin position="4111"/>
        <end position="4210"/>
    </location>
</feature>
<feature type="coiled-coil region" evidence="1">
    <location>
        <begin position="831"/>
        <end position="858"/>
    </location>
</feature>
<feature type="coiled-coil region" evidence="1">
    <location>
        <begin position="3411"/>
        <end position="3438"/>
    </location>
</feature>
<feature type="coiled-coil region" evidence="1">
    <location>
        <begin position="1609"/>
        <end position="1636"/>
    </location>
</feature>
<dbReference type="InterPro" id="IPR054725">
    <property type="entry name" value="Epr_GA-like"/>
</dbReference>
<evidence type="ECO:0000256" key="2">
    <source>
        <dbReference type="SAM" id="MobiDB-lite"/>
    </source>
</evidence>
<feature type="domain" description="Minor extracellular protease Epr GA-like" evidence="3">
    <location>
        <begin position="1216"/>
        <end position="1307"/>
    </location>
</feature>
<feature type="domain" description="Minor extracellular protease Epr GA-like" evidence="3">
    <location>
        <begin position="3000"/>
        <end position="3099"/>
    </location>
</feature>
<feature type="coiled-coil region" evidence="1">
    <location>
        <begin position="2712"/>
        <end position="2767"/>
    </location>
</feature>
<feature type="domain" description="Minor extracellular protease Epr GA-like" evidence="3">
    <location>
        <begin position="441"/>
        <end position="535"/>
    </location>
</feature>
<feature type="coiled-coil region" evidence="1">
    <location>
        <begin position="4219"/>
        <end position="4246"/>
    </location>
</feature>
<feature type="domain" description="Minor extracellular protease Epr GA-like" evidence="3">
    <location>
        <begin position="2099"/>
        <end position="2198"/>
    </location>
</feature>
<feature type="domain" description="Minor extracellular protease Epr GA-like" evidence="3">
    <location>
        <begin position="3808"/>
        <end position="3907"/>
    </location>
</feature>
<feature type="domain" description="Minor extracellular protease Epr GA-like" evidence="3">
    <location>
        <begin position="1703"/>
        <end position="1794"/>
    </location>
</feature>
<feature type="domain" description="Minor extracellular protease Epr GA-like" evidence="3">
    <location>
        <begin position="2807"/>
        <end position="2903"/>
    </location>
</feature>
<feature type="domain" description="Minor extracellular protease Epr GA-like" evidence="3">
    <location>
        <begin position="2402"/>
        <end position="2501"/>
    </location>
</feature>
<feature type="coiled-coil region" evidence="1">
    <location>
        <begin position="2207"/>
        <end position="2262"/>
    </location>
</feature>
<dbReference type="EMBL" id="CP049916">
    <property type="protein sequence ID" value="QIO09242.1"/>
    <property type="molecule type" value="Genomic_DNA"/>
</dbReference>
<feature type="domain" description="Minor extracellular protease Epr GA-like" evidence="3">
    <location>
        <begin position="2604"/>
        <end position="2703"/>
    </location>
</feature>
<evidence type="ECO:0000313" key="5">
    <source>
        <dbReference type="EMBL" id="QIO09242.1"/>
    </source>
</evidence>